<dbReference type="SUPFAM" id="SSF46785">
    <property type="entry name" value="Winged helix' DNA-binding domain"/>
    <property type="match status" value="1"/>
</dbReference>
<evidence type="ECO:0000256" key="1">
    <source>
        <dbReference type="ARBA" id="ARBA00009437"/>
    </source>
</evidence>
<dbReference type="SUPFAM" id="SSF53850">
    <property type="entry name" value="Periplasmic binding protein-like II"/>
    <property type="match status" value="1"/>
</dbReference>
<dbReference type="PRINTS" id="PR00039">
    <property type="entry name" value="HTHLYSR"/>
</dbReference>
<dbReference type="AlphaFoldDB" id="A0A2S9IGX5"/>
<dbReference type="Pfam" id="PF00126">
    <property type="entry name" value="HTH_1"/>
    <property type="match status" value="1"/>
</dbReference>
<sequence length="300" mass="33369">MDFENSKMAGWKEIPVFLALARLGTLTAAAQLLHIAPSSVARHIEQLEQDLGTVLFQRSPQGYVLTEAAQAILIHAERAESAVNDAFRQSSSFAQEVSGTVRIALPENFANHLLIPALPDFQRRYPQLRIELATNMRIANLTRREADIAIRLSRPQHGQFIVSRIGQMTTRLYASAAYLARHPTEITAQGADHQMVGWDDTLQDMPLPQWLAGQLPSAHSPFTASTLQGHLEAAMAGAGLTALPDFLAGQLIPVGKERLIQDIYLITHSDIRRVPRIDVTMLFIRDLFAEWHERLFGGKN</sequence>
<dbReference type="InterPro" id="IPR000847">
    <property type="entry name" value="LysR_HTH_N"/>
</dbReference>
<keyword evidence="3" id="KW-0238">DNA-binding</keyword>
<dbReference type="InterPro" id="IPR036390">
    <property type="entry name" value="WH_DNA-bd_sf"/>
</dbReference>
<reference evidence="6 7" key="1">
    <citation type="submission" date="2017-10" db="EMBL/GenBank/DDBJ databases">
        <title>Draft genome of two endophytic bacteria isolated from 'guarana' Paullinia cupana (Mart.) Ducke.</title>
        <authorList>
            <person name="Siqueira K.A."/>
            <person name="Liotti R.G."/>
            <person name="Mendes T.A."/>
            <person name="Soares M.A."/>
        </authorList>
    </citation>
    <scope>NUCLEOTIDE SEQUENCE [LARGE SCALE GENOMIC DNA]</scope>
    <source>
        <strain evidence="6 7">342</strain>
    </source>
</reference>
<dbReference type="Proteomes" id="UP000239181">
    <property type="component" value="Unassembled WGS sequence"/>
</dbReference>
<evidence type="ECO:0000313" key="6">
    <source>
        <dbReference type="EMBL" id="PRD17051.1"/>
    </source>
</evidence>
<evidence type="ECO:0000313" key="7">
    <source>
        <dbReference type="Proteomes" id="UP000239181"/>
    </source>
</evidence>
<gene>
    <name evidence="6" type="ORF">CQW29_04845</name>
</gene>
<proteinExistence type="inferred from homology"/>
<dbReference type="PANTHER" id="PTHR30537:SF3">
    <property type="entry name" value="TRANSCRIPTIONAL REGULATORY PROTEIN"/>
    <property type="match status" value="1"/>
</dbReference>
<dbReference type="OrthoDB" id="570111at2"/>
<dbReference type="InterPro" id="IPR058163">
    <property type="entry name" value="LysR-type_TF_proteobact-type"/>
</dbReference>
<organism evidence="6 7">
    <name type="scientific">Pantoea coffeiphila</name>
    <dbReference type="NCBI Taxonomy" id="1465635"/>
    <lineage>
        <taxon>Bacteria</taxon>
        <taxon>Pseudomonadati</taxon>
        <taxon>Pseudomonadota</taxon>
        <taxon>Gammaproteobacteria</taxon>
        <taxon>Enterobacterales</taxon>
        <taxon>Erwiniaceae</taxon>
        <taxon>Pantoea</taxon>
    </lineage>
</organism>
<dbReference type="PANTHER" id="PTHR30537">
    <property type="entry name" value="HTH-TYPE TRANSCRIPTIONAL REGULATOR"/>
    <property type="match status" value="1"/>
</dbReference>
<protein>
    <submittedName>
        <fullName evidence="6">LysR family transcriptional regulator</fullName>
    </submittedName>
</protein>
<keyword evidence="2" id="KW-0805">Transcription regulation</keyword>
<comment type="caution">
    <text evidence="6">The sequence shown here is derived from an EMBL/GenBank/DDBJ whole genome shotgun (WGS) entry which is preliminary data.</text>
</comment>
<dbReference type="GO" id="GO:0003700">
    <property type="term" value="F:DNA-binding transcription factor activity"/>
    <property type="evidence" value="ECO:0007669"/>
    <property type="project" value="InterPro"/>
</dbReference>
<keyword evidence="7" id="KW-1185">Reference proteome</keyword>
<keyword evidence="4" id="KW-0804">Transcription</keyword>
<dbReference type="InterPro" id="IPR005119">
    <property type="entry name" value="LysR_subst-bd"/>
</dbReference>
<name>A0A2S9IGX5_9GAMM</name>
<dbReference type="EMBL" id="PDET01000002">
    <property type="protein sequence ID" value="PRD17051.1"/>
    <property type="molecule type" value="Genomic_DNA"/>
</dbReference>
<dbReference type="GO" id="GO:0006351">
    <property type="term" value="P:DNA-templated transcription"/>
    <property type="evidence" value="ECO:0007669"/>
    <property type="project" value="TreeGrafter"/>
</dbReference>
<dbReference type="Gene3D" id="1.10.10.10">
    <property type="entry name" value="Winged helix-like DNA-binding domain superfamily/Winged helix DNA-binding domain"/>
    <property type="match status" value="1"/>
</dbReference>
<dbReference type="Pfam" id="PF03466">
    <property type="entry name" value="LysR_substrate"/>
    <property type="match status" value="1"/>
</dbReference>
<comment type="similarity">
    <text evidence="1">Belongs to the LysR transcriptional regulatory family.</text>
</comment>
<dbReference type="PROSITE" id="PS50931">
    <property type="entry name" value="HTH_LYSR"/>
    <property type="match status" value="1"/>
</dbReference>
<dbReference type="InterPro" id="IPR036388">
    <property type="entry name" value="WH-like_DNA-bd_sf"/>
</dbReference>
<accession>A0A2S9IGX5</accession>
<evidence type="ECO:0000256" key="4">
    <source>
        <dbReference type="ARBA" id="ARBA00023163"/>
    </source>
</evidence>
<evidence type="ECO:0000256" key="3">
    <source>
        <dbReference type="ARBA" id="ARBA00023125"/>
    </source>
</evidence>
<feature type="domain" description="HTH lysR-type" evidence="5">
    <location>
        <begin position="16"/>
        <end position="66"/>
    </location>
</feature>
<dbReference type="Gene3D" id="3.40.190.290">
    <property type="match status" value="1"/>
</dbReference>
<dbReference type="GO" id="GO:0043565">
    <property type="term" value="F:sequence-specific DNA binding"/>
    <property type="evidence" value="ECO:0007669"/>
    <property type="project" value="TreeGrafter"/>
</dbReference>
<evidence type="ECO:0000259" key="5">
    <source>
        <dbReference type="PROSITE" id="PS50931"/>
    </source>
</evidence>
<evidence type="ECO:0000256" key="2">
    <source>
        <dbReference type="ARBA" id="ARBA00023015"/>
    </source>
</evidence>